<feature type="compositionally biased region" description="Basic and acidic residues" evidence="1">
    <location>
        <begin position="658"/>
        <end position="687"/>
    </location>
</feature>
<accession>A0A8J6HVI9</accession>
<organism evidence="3 4">
    <name type="scientific">Tenebrio molitor</name>
    <name type="common">Yellow mealworm beetle</name>
    <dbReference type="NCBI Taxonomy" id="7067"/>
    <lineage>
        <taxon>Eukaryota</taxon>
        <taxon>Metazoa</taxon>
        <taxon>Ecdysozoa</taxon>
        <taxon>Arthropoda</taxon>
        <taxon>Hexapoda</taxon>
        <taxon>Insecta</taxon>
        <taxon>Pterygota</taxon>
        <taxon>Neoptera</taxon>
        <taxon>Endopterygota</taxon>
        <taxon>Coleoptera</taxon>
        <taxon>Polyphaga</taxon>
        <taxon>Cucujiformia</taxon>
        <taxon>Tenebrionidae</taxon>
        <taxon>Tenebrio</taxon>
    </lineage>
</organism>
<name>A0A8J6HVI9_TENMO</name>
<reference evidence="3" key="1">
    <citation type="journal article" date="2020" name="J Insects Food Feed">
        <title>The yellow mealworm (Tenebrio molitor) genome: a resource for the emerging insects as food and feed industry.</title>
        <authorList>
            <person name="Eriksson T."/>
            <person name="Andere A."/>
            <person name="Kelstrup H."/>
            <person name="Emery V."/>
            <person name="Picard C."/>
        </authorList>
    </citation>
    <scope>NUCLEOTIDE SEQUENCE</scope>
    <source>
        <strain evidence="3">Stoneville</strain>
        <tissue evidence="3">Whole head</tissue>
    </source>
</reference>
<gene>
    <name evidence="3" type="ORF">GEV33_000010</name>
</gene>
<sequence>MSSPDCKRQKLADDVNSVANMSKISPKKDIYTQTDDVTIPESASNKLTVINVNAQSFENVAKMDGFVDRTMLIEELLQEEPAYVMMLAPSKFGKTLNLDMIRLFCDIEDKNTKTKEDVAKDPTMEDLRSNPSKNMKVFLRQFEGRKYEECLIVKREQFVIQHFGRHPVVLFNFKDCRAENKSGAIYYSARQVRKGYEENDYLKNSKEFQSDWINYSDVDLKNLSVDDVITGLQNLITSLRIHWDRKPVFLVDEVDKPCVAAMERELSEKQVRDIGTTITDVICSILKSGDEQLKLQAALVTGICKLVNSGLSPTDNTLPVYFLSDERFSKYYGLTAQDVETLVKRLCGLEGDAKKTEEIISDINAKYNGYYQPSCSGEYKKGARYCLFSVLNYINGRDLGNWCFWSDGGFLTGKLVSVLRKSVEIMSAIQKLFYEDSGTIEIEYQRAVDVQHILGLYREEIDPDPNAVFNFFLQRGYLAHSLKKPIENVAESEKIYVRIPNLEIKRLYKNMFMLYYGSLPKDIKSKLTSCGQIFKSLPTLDSTEFRNELNNLCEHLNCIFEFLQCINEATICAHICAILTLYAGYMKGATKYPVNYIDDNNKRRSVYIDVWGHQDKFAIIFEVKYNSVATGEPGKIGCKTKSSLAAAEDIVELLPGKKKTEDGTSGKAGTGRDLEKTVDSPKAHESKTNSGLMVVPMILLDRHTYKRGKVGRLQDPCEFPESANILSSTSVYINEEFSKPTISICNQENKENAGYENFDNANVAASLPMLFHCSSKERRLQEPCEFPESANILSSTSVYINEELFSKPITSMCT</sequence>
<dbReference type="Pfam" id="PF09820">
    <property type="entry name" value="AAA-ATPase_like"/>
    <property type="match status" value="2"/>
</dbReference>
<evidence type="ECO:0000256" key="1">
    <source>
        <dbReference type="SAM" id="MobiDB-lite"/>
    </source>
</evidence>
<feature type="domain" description="AAA-ATPase-like" evidence="2">
    <location>
        <begin position="147"/>
        <end position="311"/>
    </location>
</feature>
<comment type="caution">
    <text evidence="3">The sequence shown here is derived from an EMBL/GenBank/DDBJ whole genome shotgun (WGS) entry which is preliminary data.</text>
</comment>
<dbReference type="InterPro" id="IPR018631">
    <property type="entry name" value="AAA-ATPase-like_dom"/>
</dbReference>
<evidence type="ECO:0000313" key="4">
    <source>
        <dbReference type="Proteomes" id="UP000719412"/>
    </source>
</evidence>
<feature type="region of interest" description="Disordered" evidence="1">
    <location>
        <begin position="657"/>
        <end position="687"/>
    </location>
</feature>
<dbReference type="EMBL" id="JABDTM020000026">
    <property type="protein sequence ID" value="KAH0822781.1"/>
    <property type="molecule type" value="Genomic_DNA"/>
</dbReference>
<dbReference type="PANTHER" id="PTHR34825">
    <property type="entry name" value="CONSERVED PROTEIN, WITH A WEAK D-GALACTARATE DEHYDRATASE/ALTRONATE HYDROLASE DOMAIN"/>
    <property type="match status" value="1"/>
</dbReference>
<dbReference type="AlphaFoldDB" id="A0A8J6HVI9"/>
<keyword evidence="4" id="KW-1185">Reference proteome</keyword>
<proteinExistence type="predicted"/>
<dbReference type="PANTHER" id="PTHR34825:SF1">
    <property type="entry name" value="AAA-ATPASE-LIKE DOMAIN-CONTAINING PROTEIN"/>
    <property type="match status" value="1"/>
</dbReference>
<dbReference type="Proteomes" id="UP000719412">
    <property type="component" value="Unassembled WGS sequence"/>
</dbReference>
<evidence type="ECO:0000259" key="2">
    <source>
        <dbReference type="Pfam" id="PF09820"/>
    </source>
</evidence>
<reference evidence="3" key="2">
    <citation type="submission" date="2021-08" db="EMBL/GenBank/DDBJ databases">
        <authorList>
            <person name="Eriksson T."/>
        </authorList>
    </citation>
    <scope>NUCLEOTIDE SEQUENCE</scope>
    <source>
        <strain evidence="3">Stoneville</strain>
        <tissue evidence="3">Whole head</tissue>
    </source>
</reference>
<feature type="domain" description="AAA-ATPase-like" evidence="2">
    <location>
        <begin position="54"/>
        <end position="113"/>
    </location>
</feature>
<protein>
    <recommendedName>
        <fullName evidence="2">AAA-ATPase-like domain-containing protein</fullName>
    </recommendedName>
</protein>
<evidence type="ECO:0000313" key="3">
    <source>
        <dbReference type="EMBL" id="KAH0822781.1"/>
    </source>
</evidence>